<protein>
    <submittedName>
        <fullName evidence="2">Arylsulfatase</fullName>
    </submittedName>
</protein>
<dbReference type="GO" id="GO:0004062">
    <property type="term" value="F:aryl sulfotransferase activity"/>
    <property type="evidence" value="ECO:0007669"/>
    <property type="project" value="InterPro"/>
</dbReference>
<evidence type="ECO:0000313" key="2">
    <source>
        <dbReference type="EMBL" id="EBQ7135809.1"/>
    </source>
</evidence>
<dbReference type="EMBL" id="AAGPWX010000015">
    <property type="protein sequence ID" value="EBQ7135809.1"/>
    <property type="molecule type" value="Genomic_DNA"/>
</dbReference>
<dbReference type="InterPro" id="IPR010262">
    <property type="entry name" value="Arylsulfotransferase_bact"/>
</dbReference>
<dbReference type="AlphaFoldDB" id="A0A5U5VZ26"/>
<dbReference type="InterPro" id="IPR038477">
    <property type="entry name" value="ASST_N_sf"/>
</dbReference>
<dbReference type="Pfam" id="PF17425">
    <property type="entry name" value="Arylsulfotran_N"/>
    <property type="match status" value="1"/>
</dbReference>
<dbReference type="Gene3D" id="2.60.40.3100">
    <property type="entry name" value="Arylsulphate sulphotransferase monomer, N-terminal domain"/>
    <property type="match status" value="1"/>
</dbReference>
<feature type="domain" description="Arylsulfotransferase N-terminal" evidence="1">
    <location>
        <begin position="54"/>
        <end position="133"/>
    </location>
</feature>
<organism evidence="2">
    <name type="scientific">Salmonella enterica</name>
    <name type="common">Salmonella choleraesuis</name>
    <dbReference type="NCBI Taxonomy" id="28901"/>
    <lineage>
        <taxon>Bacteria</taxon>
        <taxon>Pseudomonadati</taxon>
        <taxon>Pseudomonadota</taxon>
        <taxon>Gammaproteobacteria</taxon>
        <taxon>Enterobacterales</taxon>
        <taxon>Enterobacteriaceae</taxon>
        <taxon>Salmonella</taxon>
    </lineage>
</organism>
<dbReference type="Pfam" id="PF05935">
    <property type="entry name" value="Arylsulfotrans"/>
    <property type="match status" value="1"/>
</dbReference>
<proteinExistence type="predicted"/>
<sequence>MNKKSSSMVNMPAPREPINQKIDTNNALVLNHNAIYEQRLAEITQSNTCDKAIVTVNPYGTAPLSLYLGVWMDEAAALEINVVDSEATTEEVRYQYDVHPGANLIPVCGMVSAVNNQITLRLASQIVGQYTVMTDALPPTDSANVSLGFPIISVSCPAQQASLMEEGLYFSTYFDRYNLAFDHNGIVRWYVSQEIPSYNFVRMDNGHFL</sequence>
<gene>
    <name evidence="2" type="ORF">AIY46_17880</name>
</gene>
<feature type="non-terminal residue" evidence="2">
    <location>
        <position position="209"/>
    </location>
</feature>
<evidence type="ECO:0000259" key="1">
    <source>
        <dbReference type="Pfam" id="PF17425"/>
    </source>
</evidence>
<name>A0A5U5VZ26_SALER</name>
<reference evidence="2" key="1">
    <citation type="submission" date="2018-07" db="EMBL/GenBank/DDBJ databases">
        <authorList>
            <consortium name="GenomeTrakr network: Whole genome sequencing for foodborne pathogen traceback"/>
        </authorList>
    </citation>
    <scope>NUCLEOTIDE SEQUENCE [LARGE SCALE GENOMIC DNA]</scope>
    <source>
        <strain evidence="2">CFSAN036024</strain>
    </source>
</reference>
<dbReference type="InterPro" id="IPR035391">
    <property type="entry name" value="Arylsulfotran_N"/>
</dbReference>
<accession>A0A5U5VZ26</accession>
<comment type="caution">
    <text evidence="2">The sequence shown here is derived from an EMBL/GenBank/DDBJ whole genome shotgun (WGS) entry which is preliminary data.</text>
</comment>
<dbReference type="Proteomes" id="UP000839918">
    <property type="component" value="Unassembled WGS sequence"/>
</dbReference>